<evidence type="ECO:0000256" key="1">
    <source>
        <dbReference type="SAM" id="SignalP"/>
    </source>
</evidence>
<dbReference type="Proteomes" id="UP000606003">
    <property type="component" value="Unassembled WGS sequence"/>
</dbReference>
<dbReference type="EMBL" id="JACXAC010000001">
    <property type="protein sequence ID" value="MBD2720535.1"/>
    <property type="molecule type" value="Genomic_DNA"/>
</dbReference>
<dbReference type="RefSeq" id="WP_190921828.1">
    <property type="nucleotide sequence ID" value="NZ_JACXAC010000001.1"/>
</dbReference>
<sequence length="87" mass="9010">MKKWLLFGLAVAAALPRQAHAQRPAAPTTSVVLPPSGGGGTAVNYCAEPVSGFLARYDRFRDDAGTAGLVTVSNGQLYDAPNRPASP</sequence>
<evidence type="ECO:0000313" key="2">
    <source>
        <dbReference type="EMBL" id="MBD2720535.1"/>
    </source>
</evidence>
<evidence type="ECO:0000313" key="3">
    <source>
        <dbReference type="Proteomes" id="UP000606003"/>
    </source>
</evidence>
<organism evidence="2 3">
    <name type="scientific">Hymenobacter armeniacus</name>
    <dbReference type="NCBI Taxonomy" id="2771358"/>
    <lineage>
        <taxon>Bacteria</taxon>
        <taxon>Pseudomonadati</taxon>
        <taxon>Bacteroidota</taxon>
        <taxon>Cytophagia</taxon>
        <taxon>Cytophagales</taxon>
        <taxon>Hymenobacteraceae</taxon>
        <taxon>Hymenobacter</taxon>
    </lineage>
</organism>
<accession>A0ABR8JPK7</accession>
<feature type="signal peptide" evidence="1">
    <location>
        <begin position="1"/>
        <end position="21"/>
    </location>
</feature>
<reference evidence="2 3" key="1">
    <citation type="submission" date="2020-09" db="EMBL/GenBank/DDBJ databases">
        <authorList>
            <person name="Kim M.K."/>
        </authorList>
    </citation>
    <scope>NUCLEOTIDE SEQUENCE [LARGE SCALE GENOMIC DNA]</scope>
    <source>
        <strain evidence="2 3">BT189</strain>
    </source>
</reference>
<feature type="chain" id="PRO_5045872677" evidence="1">
    <location>
        <begin position="22"/>
        <end position="87"/>
    </location>
</feature>
<gene>
    <name evidence="2" type="ORF">IC234_00230</name>
</gene>
<keyword evidence="3" id="KW-1185">Reference proteome</keyword>
<proteinExistence type="predicted"/>
<keyword evidence="1" id="KW-0732">Signal</keyword>
<name>A0ABR8JPK7_9BACT</name>
<protein>
    <submittedName>
        <fullName evidence="2">Uncharacterized protein</fullName>
    </submittedName>
</protein>
<comment type="caution">
    <text evidence="2">The sequence shown here is derived from an EMBL/GenBank/DDBJ whole genome shotgun (WGS) entry which is preliminary data.</text>
</comment>